<dbReference type="EMBL" id="CM020620">
    <property type="protein sequence ID" value="KAK1870012.1"/>
    <property type="molecule type" value="Genomic_DNA"/>
</dbReference>
<proteinExistence type="predicted"/>
<accession>A0ACC3CJS5</accession>
<gene>
    <name evidence="1" type="ORF">I4F81_012476</name>
</gene>
<organism evidence="1 2">
    <name type="scientific">Pyropia yezoensis</name>
    <name type="common">Susabi-nori</name>
    <name type="synonym">Porphyra yezoensis</name>
    <dbReference type="NCBI Taxonomy" id="2788"/>
    <lineage>
        <taxon>Eukaryota</taxon>
        <taxon>Rhodophyta</taxon>
        <taxon>Bangiophyceae</taxon>
        <taxon>Bangiales</taxon>
        <taxon>Bangiaceae</taxon>
        <taxon>Pyropia</taxon>
    </lineage>
</organism>
<name>A0ACC3CJS5_PYRYE</name>
<sequence>MLWGHRMDAEAAARAARAAAAVGSSGGGGGGGGSGVVISGDPLPGGIPRRAHSAAAAGTPAGEPRRCPVGAGGAAATSEAASAAAVTAAPPAPPSLPSSQQAAATDPPSKCPVDHRNLGPGGGAAALRHAAAARSPPSSAAAASSETVGAAEGAAAGAPAADPPSKCPVNHRKLGEGGGAAALARAAAAGGAGRQAAASPATGAPDAEAAVAATTAAPPPQPVYDVYGNRLDPRNLMPTSPNQTPSPGQGAPLSTDRERSSIPKVSDPNAPDVWVYPSQQMFYNALSRKGKATDVEEADMDAVVAVHNSMNEATWAEVLAWERAYHAGECAHPSLAQFRGRPHDRSPASRFRGALRGYPAPFDRHDWVVDRCGTPVRYVIDYYHWDDGRAEPIEIHVRPAADSAAAVWDRLRYRARVATSGGRADIGSIAGPPGTATPAAAGGAGGTAAGAAPAAAAAAAGAPAAGFVPVGGAATARAAPAAAGPGSVVDGERLDEEEFAFLSGLTVERVRTIGNHLGGACGGAADAVRHWTCVDEDRKAKAMVALNYCVACEVCPRPAAAFMAAMEASVEAEAAPADVAAAAAAGGARARAGEDGGGDGAAATDPGLVDGGAAAAKYEAMTACLDRFHVMASRVLAKEAGITALGPEVPPAVGIAAAVGLAKATKEGGAGGVGG</sequence>
<evidence type="ECO:0000313" key="2">
    <source>
        <dbReference type="Proteomes" id="UP000798662"/>
    </source>
</evidence>
<protein>
    <submittedName>
        <fullName evidence="1">Uncharacterized protein</fullName>
    </submittedName>
</protein>
<evidence type="ECO:0000313" key="1">
    <source>
        <dbReference type="EMBL" id="KAK1870012.1"/>
    </source>
</evidence>
<keyword evidence="2" id="KW-1185">Reference proteome</keyword>
<comment type="caution">
    <text evidence="1">The sequence shown here is derived from an EMBL/GenBank/DDBJ whole genome shotgun (WGS) entry which is preliminary data.</text>
</comment>
<dbReference type="Proteomes" id="UP000798662">
    <property type="component" value="Chromosome 3"/>
</dbReference>
<reference evidence="1" key="1">
    <citation type="submission" date="2019-11" db="EMBL/GenBank/DDBJ databases">
        <title>Nori genome reveals adaptations in red seaweeds to the harsh intertidal environment.</title>
        <authorList>
            <person name="Wang D."/>
            <person name="Mao Y."/>
        </authorList>
    </citation>
    <scope>NUCLEOTIDE SEQUENCE</scope>
    <source>
        <tissue evidence="1">Gametophyte</tissue>
    </source>
</reference>